<comment type="caution">
    <text evidence="3">The sequence shown here is derived from an EMBL/GenBank/DDBJ whole genome shotgun (WGS) entry which is preliminary data.</text>
</comment>
<accession>A0A5E4BYW9</accession>
<evidence type="ECO:0000313" key="3">
    <source>
        <dbReference type="EMBL" id="VTJ74793.1"/>
    </source>
</evidence>
<keyword evidence="2" id="KW-0472">Membrane</keyword>
<feature type="region of interest" description="Disordered" evidence="1">
    <location>
        <begin position="61"/>
        <end position="127"/>
    </location>
</feature>
<keyword evidence="2" id="KW-0812">Transmembrane</keyword>
<evidence type="ECO:0000256" key="2">
    <source>
        <dbReference type="SAM" id="Phobius"/>
    </source>
</evidence>
<protein>
    <submittedName>
        <fullName evidence="3">Uncharacterized protein</fullName>
    </submittedName>
</protein>
<evidence type="ECO:0000313" key="4">
    <source>
        <dbReference type="Proteomes" id="UP000335636"/>
    </source>
</evidence>
<keyword evidence="4" id="KW-1185">Reference proteome</keyword>
<gene>
    <name evidence="3" type="ORF">MONAX_5E005128</name>
</gene>
<feature type="transmembrane region" description="Helical" evidence="2">
    <location>
        <begin position="7"/>
        <end position="25"/>
    </location>
</feature>
<name>A0A5E4BYW9_MARMO</name>
<keyword evidence="2" id="KW-1133">Transmembrane helix</keyword>
<feature type="region of interest" description="Disordered" evidence="1">
    <location>
        <begin position="171"/>
        <end position="200"/>
    </location>
</feature>
<reference evidence="3" key="1">
    <citation type="submission" date="2019-04" db="EMBL/GenBank/DDBJ databases">
        <authorList>
            <person name="Alioto T."/>
            <person name="Alioto T."/>
        </authorList>
    </citation>
    <scope>NUCLEOTIDE SEQUENCE [LARGE SCALE GENOMIC DNA]</scope>
</reference>
<feature type="compositionally biased region" description="Polar residues" evidence="1">
    <location>
        <begin position="105"/>
        <end position="120"/>
    </location>
</feature>
<organism evidence="3 4">
    <name type="scientific">Marmota monax</name>
    <name type="common">Woodchuck</name>
    <dbReference type="NCBI Taxonomy" id="9995"/>
    <lineage>
        <taxon>Eukaryota</taxon>
        <taxon>Metazoa</taxon>
        <taxon>Chordata</taxon>
        <taxon>Craniata</taxon>
        <taxon>Vertebrata</taxon>
        <taxon>Euteleostomi</taxon>
        <taxon>Mammalia</taxon>
        <taxon>Eutheria</taxon>
        <taxon>Euarchontoglires</taxon>
        <taxon>Glires</taxon>
        <taxon>Rodentia</taxon>
        <taxon>Sciuromorpha</taxon>
        <taxon>Sciuridae</taxon>
        <taxon>Xerinae</taxon>
        <taxon>Marmotini</taxon>
        <taxon>Marmota</taxon>
    </lineage>
</organism>
<evidence type="ECO:0000256" key="1">
    <source>
        <dbReference type="SAM" id="MobiDB-lite"/>
    </source>
</evidence>
<dbReference type="AlphaFoldDB" id="A0A5E4BYW9"/>
<sequence>MAIHFRSLFPLALPGMLALSWWWFFSRKKEQVSSNDKKVDAGAVVLRASPDIKKSLPIQETCPGVASTPHNVTQPLEKEQSTASKPSVEPPTLLHTHPIWRRSESSGCLPNPTNTRSQPGTRKDDSTKVELALMGDKARSVPLECPLPSPKDVVFPHEAIEVCKQEVVFSKSPGRGWPSQSVCAAEKHSPGEKARETHGA</sequence>
<proteinExistence type="predicted"/>
<dbReference type="EMBL" id="CABDUW010000763">
    <property type="protein sequence ID" value="VTJ74793.1"/>
    <property type="molecule type" value="Genomic_DNA"/>
</dbReference>
<dbReference type="Proteomes" id="UP000335636">
    <property type="component" value="Unassembled WGS sequence"/>
</dbReference>
<feature type="compositionally biased region" description="Basic and acidic residues" evidence="1">
    <location>
        <begin position="185"/>
        <end position="200"/>
    </location>
</feature>